<dbReference type="EMBL" id="BMPI01000111">
    <property type="protein sequence ID" value="GGM87278.1"/>
    <property type="molecule type" value="Genomic_DNA"/>
</dbReference>
<organism evidence="2 3">
    <name type="scientific">Dactylosporangium sucinum</name>
    <dbReference type="NCBI Taxonomy" id="1424081"/>
    <lineage>
        <taxon>Bacteria</taxon>
        <taxon>Bacillati</taxon>
        <taxon>Actinomycetota</taxon>
        <taxon>Actinomycetes</taxon>
        <taxon>Micromonosporales</taxon>
        <taxon>Micromonosporaceae</taxon>
        <taxon>Dactylosporangium</taxon>
    </lineage>
</organism>
<evidence type="ECO:0000313" key="3">
    <source>
        <dbReference type="Proteomes" id="UP000642070"/>
    </source>
</evidence>
<reference evidence="2" key="1">
    <citation type="journal article" date="2014" name="Int. J. Syst. Evol. Microbiol.">
        <title>Complete genome sequence of Corynebacterium casei LMG S-19264T (=DSM 44701T), isolated from a smear-ripened cheese.</title>
        <authorList>
            <consortium name="US DOE Joint Genome Institute (JGI-PGF)"/>
            <person name="Walter F."/>
            <person name="Albersmeier A."/>
            <person name="Kalinowski J."/>
            <person name="Ruckert C."/>
        </authorList>
    </citation>
    <scope>NUCLEOTIDE SEQUENCE</scope>
    <source>
        <strain evidence="2">JCM 19831</strain>
    </source>
</reference>
<protein>
    <submittedName>
        <fullName evidence="2">Uncharacterized protein</fullName>
    </submittedName>
</protein>
<sequence length="407" mass="43222">MTHRPSLTTRLHAAAAGERGTAALEALRTAGKAAYDELLQADRLRDEQIVAEISPWAAPPGVGSQLLAAWNAFVLQTLGEALLDADYATDHRTVGFVPPATYEHAFACLSAVAEWIDRARQARVDPGYDLAAQLDLPAQLPDWVGSPGQSDALVLAVSSLRGHIDLALHGLEQVTVPAEHAADLTRLKQTATQAASAADYATSLHSSGDNPSLAEVIRHNLAQAVRLWFEVGQLAAMPRLLTMRPADQAAAHPPAQAARPPGKQTVRPTEHAANRLADQAADRASKQTAAPRIVPKFAPKDEPISTAARLDLAAELVRAAGRAGADNRIDPVVSAKWGGIEIQVPSSDTSVQARLTLVAVYARVLGVEPIAEQPDDGDGSYWFKAKGRFNNCKVEAWAHVDGAEADA</sequence>
<keyword evidence="3" id="KW-1185">Reference proteome</keyword>
<evidence type="ECO:0000256" key="1">
    <source>
        <dbReference type="SAM" id="MobiDB-lite"/>
    </source>
</evidence>
<feature type="region of interest" description="Disordered" evidence="1">
    <location>
        <begin position="247"/>
        <end position="270"/>
    </location>
</feature>
<dbReference type="Proteomes" id="UP000642070">
    <property type="component" value="Unassembled WGS sequence"/>
</dbReference>
<reference evidence="2" key="2">
    <citation type="submission" date="2020-09" db="EMBL/GenBank/DDBJ databases">
        <authorList>
            <person name="Sun Q."/>
            <person name="Ohkuma M."/>
        </authorList>
    </citation>
    <scope>NUCLEOTIDE SEQUENCE</scope>
    <source>
        <strain evidence="2">JCM 19831</strain>
    </source>
</reference>
<accession>A0A917UH71</accession>
<proteinExistence type="predicted"/>
<gene>
    <name evidence="2" type="ORF">GCM10007977_106540</name>
</gene>
<comment type="caution">
    <text evidence="2">The sequence shown here is derived from an EMBL/GenBank/DDBJ whole genome shotgun (WGS) entry which is preliminary data.</text>
</comment>
<dbReference type="RefSeq" id="WP_190257790.1">
    <property type="nucleotide sequence ID" value="NZ_BMPI01000111.1"/>
</dbReference>
<feature type="compositionally biased region" description="Low complexity" evidence="1">
    <location>
        <begin position="247"/>
        <end position="261"/>
    </location>
</feature>
<name>A0A917UH71_9ACTN</name>
<evidence type="ECO:0000313" key="2">
    <source>
        <dbReference type="EMBL" id="GGM87278.1"/>
    </source>
</evidence>
<dbReference type="AlphaFoldDB" id="A0A917UH71"/>